<proteinExistence type="predicted"/>
<reference evidence="1" key="1">
    <citation type="submission" date="2019-10" db="EMBL/GenBank/DDBJ databases">
        <authorList>
            <consortium name="DOE Joint Genome Institute"/>
            <person name="Kuo A."/>
            <person name="Miyauchi S."/>
            <person name="Kiss E."/>
            <person name="Drula E."/>
            <person name="Kohler A."/>
            <person name="Sanchez-Garcia M."/>
            <person name="Andreopoulos B."/>
            <person name="Barry K.W."/>
            <person name="Bonito G."/>
            <person name="Buee M."/>
            <person name="Carver A."/>
            <person name="Chen C."/>
            <person name="Cichocki N."/>
            <person name="Clum A."/>
            <person name="Culley D."/>
            <person name="Crous P.W."/>
            <person name="Fauchery L."/>
            <person name="Girlanda M."/>
            <person name="Hayes R."/>
            <person name="Keri Z."/>
            <person name="Labutti K."/>
            <person name="Lipzen A."/>
            <person name="Lombard V."/>
            <person name="Magnuson J."/>
            <person name="Maillard F."/>
            <person name="Morin E."/>
            <person name="Murat C."/>
            <person name="Nolan M."/>
            <person name="Ohm R."/>
            <person name="Pangilinan J."/>
            <person name="Pereira M."/>
            <person name="Perotto S."/>
            <person name="Peter M."/>
            <person name="Riley R."/>
            <person name="Sitrit Y."/>
            <person name="Stielow B."/>
            <person name="Szollosi G."/>
            <person name="Zifcakova L."/>
            <person name="Stursova M."/>
            <person name="Spatafora J.W."/>
            <person name="Tedersoo L."/>
            <person name="Vaario L.-M."/>
            <person name="Yamada A."/>
            <person name="Yan M."/>
            <person name="Wang P."/>
            <person name="Xu J."/>
            <person name="Bruns T."/>
            <person name="Baldrian P."/>
            <person name="Vilgalys R."/>
            <person name="Henrissat B."/>
            <person name="Grigoriev I.V."/>
            <person name="Hibbett D."/>
            <person name="Nagy L.G."/>
            <person name="Martin F.M."/>
        </authorList>
    </citation>
    <scope>NUCLEOTIDE SEQUENCE</scope>
    <source>
        <strain evidence="1">P2</strain>
    </source>
</reference>
<organism evidence="1 2">
    <name type="scientific">Thelephora ganbajun</name>
    <name type="common">Ganba fungus</name>
    <dbReference type="NCBI Taxonomy" id="370292"/>
    <lineage>
        <taxon>Eukaryota</taxon>
        <taxon>Fungi</taxon>
        <taxon>Dikarya</taxon>
        <taxon>Basidiomycota</taxon>
        <taxon>Agaricomycotina</taxon>
        <taxon>Agaricomycetes</taxon>
        <taxon>Thelephorales</taxon>
        <taxon>Thelephoraceae</taxon>
        <taxon>Thelephora</taxon>
    </lineage>
</organism>
<sequence>MAATVQFSASLIERGTRPSLRSWRAASFWSTVRRHVLPLLRGQPTRGSRSNG</sequence>
<gene>
    <name evidence="1" type="ORF">BDM02DRAFT_3119120</name>
</gene>
<evidence type="ECO:0000313" key="1">
    <source>
        <dbReference type="EMBL" id="KAF9646103.1"/>
    </source>
</evidence>
<protein>
    <submittedName>
        <fullName evidence="1">Uncharacterized protein</fullName>
    </submittedName>
</protein>
<dbReference type="EMBL" id="MU118067">
    <property type="protein sequence ID" value="KAF9646103.1"/>
    <property type="molecule type" value="Genomic_DNA"/>
</dbReference>
<dbReference type="Proteomes" id="UP000886501">
    <property type="component" value="Unassembled WGS sequence"/>
</dbReference>
<comment type="caution">
    <text evidence="1">The sequence shown here is derived from an EMBL/GenBank/DDBJ whole genome shotgun (WGS) entry which is preliminary data.</text>
</comment>
<feature type="non-terminal residue" evidence="1">
    <location>
        <position position="52"/>
    </location>
</feature>
<reference evidence="1" key="2">
    <citation type="journal article" date="2020" name="Nat. Commun.">
        <title>Large-scale genome sequencing of mycorrhizal fungi provides insights into the early evolution of symbiotic traits.</title>
        <authorList>
            <person name="Miyauchi S."/>
            <person name="Kiss E."/>
            <person name="Kuo A."/>
            <person name="Drula E."/>
            <person name="Kohler A."/>
            <person name="Sanchez-Garcia M."/>
            <person name="Morin E."/>
            <person name="Andreopoulos B."/>
            <person name="Barry K.W."/>
            <person name="Bonito G."/>
            <person name="Buee M."/>
            <person name="Carver A."/>
            <person name="Chen C."/>
            <person name="Cichocki N."/>
            <person name="Clum A."/>
            <person name="Culley D."/>
            <person name="Crous P.W."/>
            <person name="Fauchery L."/>
            <person name="Girlanda M."/>
            <person name="Hayes R.D."/>
            <person name="Keri Z."/>
            <person name="LaButti K."/>
            <person name="Lipzen A."/>
            <person name="Lombard V."/>
            <person name="Magnuson J."/>
            <person name="Maillard F."/>
            <person name="Murat C."/>
            <person name="Nolan M."/>
            <person name="Ohm R.A."/>
            <person name="Pangilinan J."/>
            <person name="Pereira M.F."/>
            <person name="Perotto S."/>
            <person name="Peter M."/>
            <person name="Pfister S."/>
            <person name="Riley R."/>
            <person name="Sitrit Y."/>
            <person name="Stielow J.B."/>
            <person name="Szollosi G."/>
            <person name="Zifcakova L."/>
            <person name="Stursova M."/>
            <person name="Spatafora J.W."/>
            <person name="Tedersoo L."/>
            <person name="Vaario L.M."/>
            <person name="Yamada A."/>
            <person name="Yan M."/>
            <person name="Wang P."/>
            <person name="Xu J."/>
            <person name="Bruns T."/>
            <person name="Baldrian P."/>
            <person name="Vilgalys R."/>
            <person name="Dunand C."/>
            <person name="Henrissat B."/>
            <person name="Grigoriev I.V."/>
            <person name="Hibbett D."/>
            <person name="Nagy L.G."/>
            <person name="Martin F.M."/>
        </authorList>
    </citation>
    <scope>NUCLEOTIDE SEQUENCE</scope>
    <source>
        <strain evidence="1">P2</strain>
    </source>
</reference>
<keyword evidence="2" id="KW-1185">Reference proteome</keyword>
<name>A0ACB6Z9Z6_THEGA</name>
<evidence type="ECO:0000313" key="2">
    <source>
        <dbReference type="Proteomes" id="UP000886501"/>
    </source>
</evidence>
<accession>A0ACB6Z9Z6</accession>